<proteinExistence type="predicted"/>
<protein>
    <submittedName>
        <fullName evidence="1">Uncharacterized protein</fullName>
    </submittedName>
</protein>
<dbReference type="SUPFAM" id="SSF51735">
    <property type="entry name" value="NAD(P)-binding Rossmann-fold domains"/>
    <property type="match status" value="1"/>
</dbReference>
<organism evidence="1 2">
    <name type="scientific">Nocardiopsis rhodophaea</name>
    <dbReference type="NCBI Taxonomy" id="280238"/>
    <lineage>
        <taxon>Bacteria</taxon>
        <taxon>Bacillati</taxon>
        <taxon>Actinomycetota</taxon>
        <taxon>Actinomycetes</taxon>
        <taxon>Streptosporangiales</taxon>
        <taxon>Nocardiopsidaceae</taxon>
        <taxon>Nocardiopsis</taxon>
    </lineage>
</organism>
<dbReference type="InterPro" id="IPR051397">
    <property type="entry name" value="Zn-ADH-like_protein"/>
</dbReference>
<keyword evidence="2" id="KW-1185">Reference proteome</keyword>
<dbReference type="PANTHER" id="PTHR43677:SF11">
    <property type="entry name" value="ZINC-CONTAINING ALCOHOL DEHYDROGENASE"/>
    <property type="match status" value="1"/>
</dbReference>
<name>A0ABP5F6P5_9ACTN</name>
<comment type="caution">
    <text evidence="1">The sequence shown here is derived from an EMBL/GenBank/DDBJ whole genome shotgun (WGS) entry which is preliminary data.</text>
</comment>
<dbReference type="Gene3D" id="3.40.50.720">
    <property type="entry name" value="NAD(P)-binding Rossmann-like Domain"/>
    <property type="match status" value="1"/>
</dbReference>
<reference evidence="2" key="1">
    <citation type="journal article" date="2019" name="Int. J. Syst. Evol. Microbiol.">
        <title>The Global Catalogue of Microorganisms (GCM) 10K type strain sequencing project: providing services to taxonomists for standard genome sequencing and annotation.</title>
        <authorList>
            <consortium name="The Broad Institute Genomics Platform"/>
            <consortium name="The Broad Institute Genome Sequencing Center for Infectious Disease"/>
            <person name="Wu L."/>
            <person name="Ma J."/>
        </authorList>
    </citation>
    <scope>NUCLEOTIDE SEQUENCE [LARGE SCALE GENOMIC DNA]</scope>
    <source>
        <strain evidence="2">JCM 15313</strain>
    </source>
</reference>
<sequence length="76" mass="7660">MTAAALPNAGISAWLSLSHTAGLRSGESVLVLGATGVTGRLAVQAAKQQGAGRVVAAGRDPICQARLRHTGRISLN</sequence>
<dbReference type="InterPro" id="IPR036291">
    <property type="entry name" value="NAD(P)-bd_dom_sf"/>
</dbReference>
<dbReference type="PANTHER" id="PTHR43677">
    <property type="entry name" value="SHORT-CHAIN DEHYDROGENASE/REDUCTASE"/>
    <property type="match status" value="1"/>
</dbReference>
<evidence type="ECO:0000313" key="1">
    <source>
        <dbReference type="EMBL" id="GAA2016544.1"/>
    </source>
</evidence>
<dbReference type="EMBL" id="BAAAPC010000034">
    <property type="protein sequence ID" value="GAA2016544.1"/>
    <property type="molecule type" value="Genomic_DNA"/>
</dbReference>
<accession>A0ABP5F6P5</accession>
<dbReference type="Proteomes" id="UP001501585">
    <property type="component" value="Unassembled WGS sequence"/>
</dbReference>
<evidence type="ECO:0000313" key="2">
    <source>
        <dbReference type="Proteomes" id="UP001501585"/>
    </source>
</evidence>
<gene>
    <name evidence="1" type="ORF">GCM10009799_50880</name>
</gene>